<organism evidence="4 5">
    <name type="scientific">Polysphondylium violaceum</name>
    <dbReference type="NCBI Taxonomy" id="133409"/>
    <lineage>
        <taxon>Eukaryota</taxon>
        <taxon>Amoebozoa</taxon>
        <taxon>Evosea</taxon>
        <taxon>Eumycetozoa</taxon>
        <taxon>Dictyostelia</taxon>
        <taxon>Dictyosteliales</taxon>
        <taxon>Dictyosteliaceae</taxon>
        <taxon>Polysphondylium</taxon>
    </lineage>
</organism>
<comment type="caution">
    <text evidence="4">The sequence shown here is derived from an EMBL/GenBank/DDBJ whole genome shotgun (WGS) entry which is preliminary data.</text>
</comment>
<dbReference type="OrthoDB" id="540768at2759"/>
<accession>A0A8J4PPG0</accession>
<feature type="compositionally biased region" description="Low complexity" evidence="1">
    <location>
        <begin position="469"/>
        <end position="490"/>
    </location>
</feature>
<evidence type="ECO:0000256" key="3">
    <source>
        <dbReference type="SAM" id="SignalP"/>
    </source>
</evidence>
<feature type="region of interest" description="Disordered" evidence="1">
    <location>
        <begin position="469"/>
        <end position="528"/>
    </location>
</feature>
<gene>
    <name evidence="4" type="ORF">CYY_007983</name>
</gene>
<keyword evidence="2" id="KW-0812">Transmembrane</keyword>
<dbReference type="SUPFAM" id="SSF51126">
    <property type="entry name" value="Pectin lyase-like"/>
    <property type="match status" value="2"/>
</dbReference>
<reference evidence="4" key="1">
    <citation type="submission" date="2020-01" db="EMBL/GenBank/DDBJ databases">
        <title>Development of genomics and gene disruption for Polysphondylium violaceum indicates a role for the polyketide synthase stlB in stalk morphogenesis.</title>
        <authorList>
            <person name="Narita B."/>
            <person name="Kawabe Y."/>
            <person name="Kin K."/>
            <person name="Saito T."/>
            <person name="Gibbs R."/>
            <person name="Kuspa A."/>
            <person name="Muzny D."/>
            <person name="Queller D."/>
            <person name="Richards S."/>
            <person name="Strassman J."/>
            <person name="Sucgang R."/>
            <person name="Worley K."/>
            <person name="Schaap P."/>
        </authorList>
    </citation>
    <scope>NUCLEOTIDE SEQUENCE</scope>
    <source>
        <strain evidence="4">QSvi11</strain>
    </source>
</reference>
<protein>
    <submittedName>
        <fullName evidence="4">Uncharacterized protein</fullName>
    </submittedName>
</protein>
<dbReference type="Proteomes" id="UP000695562">
    <property type="component" value="Unassembled WGS sequence"/>
</dbReference>
<feature type="chain" id="PRO_5035267102" evidence="3">
    <location>
        <begin position="23"/>
        <end position="582"/>
    </location>
</feature>
<evidence type="ECO:0000256" key="1">
    <source>
        <dbReference type="SAM" id="MobiDB-lite"/>
    </source>
</evidence>
<name>A0A8J4PPG0_9MYCE</name>
<keyword evidence="2" id="KW-1133">Transmembrane helix</keyword>
<keyword evidence="5" id="KW-1185">Reference proteome</keyword>
<keyword evidence="2" id="KW-0472">Membrane</keyword>
<dbReference type="PANTHER" id="PTHR31318">
    <property type="entry name" value="EXPRESSED PROTEIN-RELATED"/>
    <property type="match status" value="1"/>
</dbReference>
<dbReference type="AlphaFoldDB" id="A0A8J4PPG0"/>
<feature type="compositionally biased region" description="Low complexity" evidence="1">
    <location>
        <begin position="508"/>
        <end position="517"/>
    </location>
</feature>
<evidence type="ECO:0000256" key="2">
    <source>
        <dbReference type="SAM" id="Phobius"/>
    </source>
</evidence>
<evidence type="ECO:0000313" key="4">
    <source>
        <dbReference type="EMBL" id="KAF2070702.1"/>
    </source>
</evidence>
<feature type="signal peptide" evidence="3">
    <location>
        <begin position="1"/>
        <end position="22"/>
    </location>
</feature>
<keyword evidence="3" id="KW-0732">Signal</keyword>
<dbReference type="EMBL" id="AJWJ01000457">
    <property type="protein sequence ID" value="KAF2070702.1"/>
    <property type="molecule type" value="Genomic_DNA"/>
</dbReference>
<sequence>MISKIFLAFVLSLFIFNQFSYAANAPISLIVDPNSNNRAADCGASTTTACYSFRAALRSYYVASGGDNTTALTLQLMDGVYNVQLNKLPGSLNLTTFSIVSLNNDASKVILNGSDIYDQFFYYVQKSNVEHSLTLANVTVTGSSYFLTVRYSMVNVYIYGCIFMDLVAQLMDLSAEDQPIMPTFVMSNVLITNTTIGIGSQMFDFHSYNATLTNVVVSHIGDSNAVLSFAGSIINMTNLYIDDAHAFEAPVTIRSCNFTISASEFLNCTGAFAGALKVSNSGGGELYNAIITTTKFINNSCSYDGGAINFYTNPLGSITVSECSFFNNSVPKRADSNGGAISLTGAKAIFSNCIFRNHTAQQFGGTFYIESSPQVSIIDSVISYSNATSGGGIYSLYSQVTLQNTYLLNNNATIVDGGQQCTCLSSNMTLVSTKTINSGGYICPNQDCNIKTAPSSGFSCPSTYTPVIPDTSSSSSTVEPNDSSSSSDSPTPSPSTTPSTSPTPSPTPTSSSSSTSSSDERHKEKREKTKKIIAGVLCAFGGVFIIGFTTFFYLRWKRYQGYLSVGSPLIINNKSTTTTTHY</sequence>
<dbReference type="InterPro" id="IPR011050">
    <property type="entry name" value="Pectin_lyase_fold/virulence"/>
</dbReference>
<evidence type="ECO:0000313" key="5">
    <source>
        <dbReference type="Proteomes" id="UP000695562"/>
    </source>
</evidence>
<feature type="transmembrane region" description="Helical" evidence="2">
    <location>
        <begin position="532"/>
        <end position="554"/>
    </location>
</feature>
<feature type="compositionally biased region" description="Pro residues" evidence="1">
    <location>
        <begin position="491"/>
        <end position="507"/>
    </location>
</feature>
<proteinExistence type="predicted"/>